<evidence type="ECO:0000313" key="1">
    <source>
        <dbReference type="EMBL" id="GFT20378.1"/>
    </source>
</evidence>
<accession>A0A8X6NKM0</accession>
<proteinExistence type="predicted"/>
<evidence type="ECO:0000313" key="2">
    <source>
        <dbReference type="Proteomes" id="UP000887013"/>
    </source>
</evidence>
<reference evidence="1" key="1">
    <citation type="submission" date="2020-08" db="EMBL/GenBank/DDBJ databases">
        <title>Multicomponent nature underlies the extraordinary mechanical properties of spider dragline silk.</title>
        <authorList>
            <person name="Kono N."/>
            <person name="Nakamura H."/>
            <person name="Mori M."/>
            <person name="Yoshida Y."/>
            <person name="Ohtoshi R."/>
            <person name="Malay A.D."/>
            <person name="Moran D.A.P."/>
            <person name="Tomita M."/>
            <person name="Numata K."/>
            <person name="Arakawa K."/>
        </authorList>
    </citation>
    <scope>NUCLEOTIDE SEQUENCE</scope>
</reference>
<organism evidence="1 2">
    <name type="scientific">Nephila pilipes</name>
    <name type="common">Giant wood spider</name>
    <name type="synonym">Nephila maculata</name>
    <dbReference type="NCBI Taxonomy" id="299642"/>
    <lineage>
        <taxon>Eukaryota</taxon>
        <taxon>Metazoa</taxon>
        <taxon>Ecdysozoa</taxon>
        <taxon>Arthropoda</taxon>
        <taxon>Chelicerata</taxon>
        <taxon>Arachnida</taxon>
        <taxon>Araneae</taxon>
        <taxon>Araneomorphae</taxon>
        <taxon>Entelegynae</taxon>
        <taxon>Araneoidea</taxon>
        <taxon>Nephilidae</taxon>
        <taxon>Nephila</taxon>
    </lineage>
</organism>
<protein>
    <submittedName>
        <fullName evidence="1">Uncharacterized protein</fullName>
    </submittedName>
</protein>
<dbReference type="EMBL" id="BMAW01105680">
    <property type="protein sequence ID" value="GFT20378.1"/>
    <property type="molecule type" value="Genomic_DNA"/>
</dbReference>
<dbReference type="Proteomes" id="UP000887013">
    <property type="component" value="Unassembled WGS sequence"/>
</dbReference>
<gene>
    <name evidence="1" type="ORF">NPIL_507091</name>
</gene>
<dbReference type="AlphaFoldDB" id="A0A8X6NKM0"/>
<sequence>MIFYFQEHTYKHQNSEKVQQSVELFRAHSATTDGGYKRWAVLLTLRPSSFSLLSISSAMAISSFHLRLFDHLLEHPWRDRGKAHHRRLFPN</sequence>
<name>A0A8X6NKM0_NEPPI</name>
<keyword evidence="2" id="KW-1185">Reference proteome</keyword>
<comment type="caution">
    <text evidence="1">The sequence shown here is derived from an EMBL/GenBank/DDBJ whole genome shotgun (WGS) entry which is preliminary data.</text>
</comment>